<dbReference type="Proteomes" id="UP000028926">
    <property type="component" value="Chromosome"/>
</dbReference>
<evidence type="ECO:0000313" key="2">
    <source>
        <dbReference type="EMBL" id="AIK96267.1"/>
    </source>
</evidence>
<sequence length="70" mass="8538">MCSTNFEFKLLKLKTTAYNLPRKKLYKKLKGLKRNKMRENQKLLHLITLFFIMHSCRYIADLRSRPFDDE</sequence>
<evidence type="ECO:0000313" key="3">
    <source>
        <dbReference type="Proteomes" id="UP000028926"/>
    </source>
</evidence>
<keyword evidence="1" id="KW-1133">Transmembrane helix</keyword>
<dbReference type="KEGG" id="paca:ID47_05205"/>
<keyword evidence="3" id="KW-1185">Reference proteome</keyword>
<feature type="transmembrane region" description="Helical" evidence="1">
    <location>
        <begin position="43"/>
        <end position="60"/>
    </location>
</feature>
<protein>
    <submittedName>
        <fullName evidence="2">Uncharacterized protein</fullName>
    </submittedName>
</protein>
<accession>A0A077AST4</accession>
<evidence type="ECO:0000256" key="1">
    <source>
        <dbReference type="SAM" id="Phobius"/>
    </source>
</evidence>
<dbReference type="HOGENOM" id="CLU_2750275_0_0_5"/>
<dbReference type="AlphaFoldDB" id="A0A077AST4"/>
<keyword evidence="1" id="KW-0812">Transmembrane</keyword>
<gene>
    <name evidence="2" type="ORF">ID47_05205</name>
</gene>
<dbReference type="EMBL" id="CP008941">
    <property type="protein sequence ID" value="AIK96267.1"/>
    <property type="molecule type" value="Genomic_DNA"/>
</dbReference>
<name>A0A077AST4_9PROT</name>
<proteinExistence type="predicted"/>
<reference evidence="2 3" key="1">
    <citation type="submission" date="2014-07" db="EMBL/GenBank/DDBJ databases">
        <title>Comparative genomic insights into amoeba endosymbionts belonging to the families of Holosporaceae and Candidatus Midichloriaceae within Rickettsiales.</title>
        <authorList>
            <person name="Wang Z."/>
            <person name="Wu M."/>
        </authorList>
    </citation>
    <scope>NUCLEOTIDE SEQUENCE [LARGE SCALE GENOMIC DNA]</scope>
    <source>
        <strain evidence="2">PRA3</strain>
    </source>
</reference>
<organism evidence="2 3">
    <name type="scientific">Candidatus Odyssella acanthamoebae</name>
    <dbReference type="NCBI Taxonomy" id="91604"/>
    <lineage>
        <taxon>Bacteria</taxon>
        <taxon>Pseudomonadati</taxon>
        <taxon>Pseudomonadota</taxon>
        <taxon>Alphaproteobacteria</taxon>
        <taxon>Holosporales</taxon>
        <taxon>Candidatus Paracaedibacteraceae</taxon>
        <taxon>Candidatus Odyssella</taxon>
    </lineage>
</organism>
<keyword evidence="1" id="KW-0472">Membrane</keyword>
<dbReference type="STRING" id="91604.ID47_05205"/>